<dbReference type="InterPro" id="IPR002938">
    <property type="entry name" value="FAD-bd"/>
</dbReference>
<proteinExistence type="predicted"/>
<dbReference type="Gene3D" id="3.50.50.60">
    <property type="entry name" value="FAD/NAD(P)-binding domain"/>
    <property type="match status" value="1"/>
</dbReference>
<keyword evidence="2" id="KW-0503">Monooxygenase</keyword>
<reference evidence="6" key="1">
    <citation type="submission" date="2016-10" db="EMBL/GenBank/DDBJ databases">
        <authorList>
            <person name="Varghese N."/>
            <person name="Submissions S."/>
        </authorList>
    </citation>
    <scope>NUCLEOTIDE SEQUENCE [LARGE SCALE GENOMIC DNA]</scope>
    <source>
        <strain evidence="6">DSM 19083</strain>
    </source>
</reference>
<dbReference type="InterPro" id="IPR036188">
    <property type="entry name" value="FAD/NAD-bd_sf"/>
</dbReference>
<dbReference type="PRINTS" id="PR00420">
    <property type="entry name" value="RNGMNOXGNASE"/>
</dbReference>
<protein>
    <submittedName>
        <fullName evidence="5">2-polyprenyl-6-methoxyphenol hydroxylase</fullName>
    </submittedName>
</protein>
<evidence type="ECO:0000256" key="1">
    <source>
        <dbReference type="ARBA" id="ARBA00023002"/>
    </source>
</evidence>
<keyword evidence="3" id="KW-0812">Transmembrane</keyword>
<evidence type="ECO:0000256" key="2">
    <source>
        <dbReference type="ARBA" id="ARBA00023033"/>
    </source>
</evidence>
<feature type="transmembrane region" description="Helical" evidence="3">
    <location>
        <begin position="7"/>
        <end position="28"/>
    </location>
</feature>
<evidence type="ECO:0000313" key="5">
    <source>
        <dbReference type="EMBL" id="SFF16869.1"/>
    </source>
</evidence>
<dbReference type="RefSeq" id="WP_177191327.1">
    <property type="nucleotide sequence ID" value="NZ_BNAN01000003.1"/>
</dbReference>
<feature type="domain" description="FAD-binding" evidence="4">
    <location>
        <begin position="7"/>
        <end position="352"/>
    </location>
</feature>
<name>A0A1I2GII8_9MICO</name>
<dbReference type="GO" id="GO:0004497">
    <property type="term" value="F:monooxygenase activity"/>
    <property type="evidence" value="ECO:0007669"/>
    <property type="project" value="UniProtKB-KW"/>
</dbReference>
<dbReference type="Pfam" id="PF01494">
    <property type="entry name" value="FAD_binding_3"/>
    <property type="match status" value="1"/>
</dbReference>
<dbReference type="PANTHER" id="PTHR13789">
    <property type="entry name" value="MONOOXYGENASE"/>
    <property type="match status" value="1"/>
</dbReference>
<evidence type="ECO:0000313" key="6">
    <source>
        <dbReference type="Proteomes" id="UP000198520"/>
    </source>
</evidence>
<dbReference type="STRING" id="285351.SAMN04488035_1762"/>
<dbReference type="InterPro" id="IPR050493">
    <property type="entry name" value="FAD-dep_Monooxygenase_BioMet"/>
</dbReference>
<accession>A0A1I2GII8</accession>
<gene>
    <name evidence="5" type="ORF">SAMN04488035_1762</name>
</gene>
<keyword evidence="3" id="KW-1133">Transmembrane helix</keyword>
<organism evidence="5 6">
    <name type="scientific">Flavimobilis marinus</name>
    <dbReference type="NCBI Taxonomy" id="285351"/>
    <lineage>
        <taxon>Bacteria</taxon>
        <taxon>Bacillati</taxon>
        <taxon>Actinomycetota</taxon>
        <taxon>Actinomycetes</taxon>
        <taxon>Micrococcales</taxon>
        <taxon>Jonesiaceae</taxon>
        <taxon>Flavimobilis</taxon>
    </lineage>
</organism>
<keyword evidence="3" id="KW-0472">Membrane</keyword>
<evidence type="ECO:0000256" key="3">
    <source>
        <dbReference type="SAM" id="Phobius"/>
    </source>
</evidence>
<dbReference type="GO" id="GO:0071949">
    <property type="term" value="F:FAD binding"/>
    <property type="evidence" value="ECO:0007669"/>
    <property type="project" value="InterPro"/>
</dbReference>
<dbReference type="AlphaFoldDB" id="A0A1I2GII8"/>
<sequence>MTLERTAVVVGGGIGGLTAAVALFRAGWRVTVLEQAPRFAEVGAGIALTANGLAALDHLGLGDAARAAGWRVHLDGTMDHRGRWLLRTPRQSGRLGEVYGIYRPELHRVLREAAAKGAELRTDARVVGIEPGVPGQPGGHASVLLARPDGAGEPERLAADLVVGADGLRSVVRSAVDPPATLRYCGMSAWRGIVHEPGIVHDSFVVRWGPGAEMGAVRLDAERVYWYGFAASDEGVRWSDEQGAALARFADWAEPARTLIARTRPEDVIRHDVYSVQPLRTYVAEHVVLVGDAAHAMLPTMGQGANSSIEDGVTLGIFLGSDGARSSGDPVGSALERYDRARRSRTQTIARRSLMAARFGAGLEGRLAVGARNLVVRSVPGALAARGTGAVLRWAPPAP</sequence>
<dbReference type="PANTHER" id="PTHR13789:SF309">
    <property type="entry name" value="PUTATIVE (AFU_ORTHOLOGUE AFUA_6G14510)-RELATED"/>
    <property type="match status" value="1"/>
</dbReference>
<dbReference type="EMBL" id="FONZ01000003">
    <property type="protein sequence ID" value="SFF16869.1"/>
    <property type="molecule type" value="Genomic_DNA"/>
</dbReference>
<evidence type="ECO:0000259" key="4">
    <source>
        <dbReference type="Pfam" id="PF01494"/>
    </source>
</evidence>
<keyword evidence="1" id="KW-0560">Oxidoreductase</keyword>
<keyword evidence="6" id="KW-1185">Reference proteome</keyword>
<dbReference type="Proteomes" id="UP000198520">
    <property type="component" value="Unassembled WGS sequence"/>
</dbReference>
<dbReference type="SUPFAM" id="SSF51905">
    <property type="entry name" value="FAD/NAD(P)-binding domain"/>
    <property type="match status" value="1"/>
</dbReference>